<evidence type="ECO:0000256" key="1">
    <source>
        <dbReference type="SAM" id="Phobius"/>
    </source>
</evidence>
<gene>
    <name evidence="4" type="ORF">SELMODRAFT_437567</name>
</gene>
<feature type="transmembrane region" description="Helical" evidence="1">
    <location>
        <begin position="343"/>
        <end position="365"/>
    </location>
</feature>
<dbReference type="OMA" id="MEMHEDS"/>
<dbReference type="AlphaFoldDB" id="D8QN23"/>
<organism evidence="5">
    <name type="scientific">Selaginella moellendorffii</name>
    <name type="common">Spikemoss</name>
    <dbReference type="NCBI Taxonomy" id="88036"/>
    <lineage>
        <taxon>Eukaryota</taxon>
        <taxon>Viridiplantae</taxon>
        <taxon>Streptophyta</taxon>
        <taxon>Embryophyta</taxon>
        <taxon>Tracheophyta</taxon>
        <taxon>Lycopodiopsida</taxon>
        <taxon>Selaginellales</taxon>
        <taxon>Selaginellaceae</taxon>
        <taxon>Selaginella</taxon>
    </lineage>
</organism>
<dbReference type="PANTHER" id="PTHR37735">
    <property type="entry name" value="OS08G0567000 PROTEIN"/>
    <property type="match status" value="1"/>
</dbReference>
<evidence type="ECO:0000313" key="5">
    <source>
        <dbReference type="Proteomes" id="UP000001514"/>
    </source>
</evidence>
<evidence type="ECO:0000313" key="4">
    <source>
        <dbReference type="EMBL" id="EFJ38683.1"/>
    </source>
</evidence>
<keyword evidence="1" id="KW-0472">Membrane</keyword>
<protein>
    <recommendedName>
        <fullName evidence="3">DUF7794 domain-containing protein</fullName>
    </recommendedName>
</protein>
<name>D8QN23_SELML</name>
<evidence type="ECO:0000256" key="2">
    <source>
        <dbReference type="SAM" id="SignalP"/>
    </source>
</evidence>
<accession>D8QN23</accession>
<proteinExistence type="predicted"/>
<dbReference type="eggNOG" id="ENOG502QSGQ">
    <property type="taxonomic scope" value="Eukaryota"/>
</dbReference>
<dbReference type="HOGENOM" id="CLU_048661_0_0_1"/>
<dbReference type="Gramene" id="EFJ38683">
    <property type="protein sequence ID" value="EFJ38683"/>
    <property type="gene ID" value="SELMODRAFT_437567"/>
</dbReference>
<dbReference type="EMBL" id="GL377565">
    <property type="protein sequence ID" value="EFJ38683.1"/>
    <property type="molecule type" value="Genomic_DNA"/>
</dbReference>
<dbReference type="InterPro" id="IPR056696">
    <property type="entry name" value="DUF7794"/>
</dbReference>
<keyword evidence="5" id="KW-1185">Reference proteome</keyword>
<feature type="chain" id="PRO_5003121087" description="DUF7794 domain-containing protein" evidence="2">
    <location>
        <begin position="25"/>
        <end position="380"/>
    </location>
</feature>
<dbReference type="PANTHER" id="PTHR37735:SF1">
    <property type="entry name" value="OS08G0567000 PROTEIN"/>
    <property type="match status" value="1"/>
</dbReference>
<dbReference type="KEGG" id="smo:SELMODRAFT_437567"/>
<reference evidence="4 5" key="1">
    <citation type="journal article" date="2011" name="Science">
        <title>The Selaginella genome identifies genetic changes associated with the evolution of vascular plants.</title>
        <authorList>
            <person name="Banks J.A."/>
            <person name="Nishiyama T."/>
            <person name="Hasebe M."/>
            <person name="Bowman J.L."/>
            <person name="Gribskov M."/>
            <person name="dePamphilis C."/>
            <person name="Albert V.A."/>
            <person name="Aono N."/>
            <person name="Aoyama T."/>
            <person name="Ambrose B.A."/>
            <person name="Ashton N.W."/>
            <person name="Axtell M.J."/>
            <person name="Barker E."/>
            <person name="Barker M.S."/>
            <person name="Bennetzen J.L."/>
            <person name="Bonawitz N.D."/>
            <person name="Chapple C."/>
            <person name="Cheng C."/>
            <person name="Correa L.G."/>
            <person name="Dacre M."/>
            <person name="DeBarry J."/>
            <person name="Dreyer I."/>
            <person name="Elias M."/>
            <person name="Engstrom E.M."/>
            <person name="Estelle M."/>
            <person name="Feng L."/>
            <person name="Finet C."/>
            <person name="Floyd S.K."/>
            <person name="Frommer W.B."/>
            <person name="Fujita T."/>
            <person name="Gramzow L."/>
            <person name="Gutensohn M."/>
            <person name="Harholt J."/>
            <person name="Hattori M."/>
            <person name="Heyl A."/>
            <person name="Hirai T."/>
            <person name="Hiwatashi Y."/>
            <person name="Ishikawa M."/>
            <person name="Iwata M."/>
            <person name="Karol K.G."/>
            <person name="Koehler B."/>
            <person name="Kolukisaoglu U."/>
            <person name="Kubo M."/>
            <person name="Kurata T."/>
            <person name="Lalonde S."/>
            <person name="Li K."/>
            <person name="Li Y."/>
            <person name="Litt A."/>
            <person name="Lyons E."/>
            <person name="Manning G."/>
            <person name="Maruyama T."/>
            <person name="Michael T.P."/>
            <person name="Mikami K."/>
            <person name="Miyazaki S."/>
            <person name="Morinaga S."/>
            <person name="Murata T."/>
            <person name="Mueller-Roeber B."/>
            <person name="Nelson D.R."/>
            <person name="Obara M."/>
            <person name="Oguri Y."/>
            <person name="Olmstead R.G."/>
            <person name="Onodera N."/>
            <person name="Petersen B.L."/>
            <person name="Pils B."/>
            <person name="Prigge M."/>
            <person name="Rensing S.A."/>
            <person name="Riano-Pachon D.M."/>
            <person name="Roberts A.W."/>
            <person name="Sato Y."/>
            <person name="Scheller H.V."/>
            <person name="Schulz B."/>
            <person name="Schulz C."/>
            <person name="Shakirov E.V."/>
            <person name="Shibagaki N."/>
            <person name="Shinohara N."/>
            <person name="Shippen D.E."/>
            <person name="Soerensen I."/>
            <person name="Sotooka R."/>
            <person name="Sugimoto N."/>
            <person name="Sugita M."/>
            <person name="Sumikawa N."/>
            <person name="Tanurdzic M."/>
            <person name="Theissen G."/>
            <person name="Ulvskov P."/>
            <person name="Wakazuki S."/>
            <person name="Weng J.K."/>
            <person name="Willats W.W."/>
            <person name="Wipf D."/>
            <person name="Wolf P.G."/>
            <person name="Yang L."/>
            <person name="Zimmer A.D."/>
            <person name="Zhu Q."/>
            <person name="Mitros T."/>
            <person name="Hellsten U."/>
            <person name="Loque D."/>
            <person name="Otillar R."/>
            <person name="Salamov A."/>
            <person name="Schmutz J."/>
            <person name="Shapiro H."/>
            <person name="Lindquist E."/>
            <person name="Lucas S."/>
            <person name="Rokhsar D."/>
            <person name="Grigoriev I.V."/>
        </authorList>
    </citation>
    <scope>NUCLEOTIDE SEQUENCE [LARGE SCALE GENOMIC DNA]</scope>
</reference>
<sequence length="380" mass="41382">MGALELLPWIALLASLILAGSASAEDGGSVFFVETGQGKDYLQSGSQESVFSEADVAASVAVLLGVDPPVTMSEVSASKLERLLIPNVFHRPQRVVSLVIEGFDSGFLQEKNVSQALGVKLAEQRGLSVKPKRAATKHLAGKPVRLESLNHPVPENFDLFHLKRELQGLFGPSSVEVSTEDNVEEETADENAAEQELVILSVDGISLELDLFKRSDYLFVTDLLSLSAGVKRAVSVHEELTTKPDTAELFFGTFTGIKALKRERQDEDVSKASDIVLIAVAKLFQKLDTLTNGKLVGVVAFPGQNGHHLVREMIGKHYHSYRSRLLEQEKKPQTVEQLSRRTLAASTAIILIIATLLGTCCLCYMPLTRDSLLYSGAKLD</sequence>
<evidence type="ECO:0000259" key="3">
    <source>
        <dbReference type="Pfam" id="PF25070"/>
    </source>
</evidence>
<dbReference type="Proteomes" id="UP000001514">
    <property type="component" value="Unassembled WGS sequence"/>
</dbReference>
<dbReference type="OrthoDB" id="1928130at2759"/>
<dbReference type="InParanoid" id="D8QN23"/>
<dbReference type="FunCoup" id="D8QN23">
    <property type="interactions" value="2474"/>
</dbReference>
<dbReference type="Pfam" id="PF25070">
    <property type="entry name" value="DUF7794"/>
    <property type="match status" value="1"/>
</dbReference>
<keyword evidence="2" id="KW-0732">Signal</keyword>
<feature type="domain" description="DUF7794" evidence="3">
    <location>
        <begin position="28"/>
        <end position="301"/>
    </location>
</feature>
<feature type="signal peptide" evidence="2">
    <location>
        <begin position="1"/>
        <end position="24"/>
    </location>
</feature>
<keyword evidence="1" id="KW-0812">Transmembrane</keyword>
<keyword evidence="1" id="KW-1133">Transmembrane helix</keyword>